<dbReference type="InterPro" id="IPR048631">
    <property type="entry name" value="SecD_1st"/>
</dbReference>
<gene>
    <name evidence="9" type="primary">secD</name>
    <name evidence="13" type="ORF">LBBP_02561</name>
</gene>
<proteinExistence type="inferred from homology"/>
<dbReference type="GO" id="GO:0043952">
    <property type="term" value="P:protein transport by the Sec complex"/>
    <property type="evidence" value="ECO:0007669"/>
    <property type="project" value="UniProtKB-UniRule"/>
</dbReference>
<comment type="subunit">
    <text evidence="9">Forms a complex with SecF. Part of the essential Sec protein translocation apparatus which comprises SecA, SecYEG and auxiliary proteins SecDF. Other proteins may also be involved.</text>
</comment>
<dbReference type="Gene3D" id="1.20.1640.10">
    <property type="entry name" value="Multidrug efflux transporter AcrB transmembrane domain"/>
    <property type="match status" value="1"/>
</dbReference>
<evidence type="ECO:0000256" key="4">
    <source>
        <dbReference type="ARBA" id="ARBA00022692"/>
    </source>
</evidence>
<dbReference type="GO" id="GO:0015450">
    <property type="term" value="F:protein-transporting ATPase activity"/>
    <property type="evidence" value="ECO:0007669"/>
    <property type="project" value="InterPro"/>
</dbReference>
<dbReference type="InterPro" id="IPR054384">
    <property type="entry name" value="SecDF_P1_head"/>
</dbReference>
<dbReference type="PANTHER" id="PTHR30081:SF1">
    <property type="entry name" value="PROTEIN TRANSLOCASE SUBUNIT SECD"/>
    <property type="match status" value="1"/>
</dbReference>
<dbReference type="InterPro" id="IPR055344">
    <property type="entry name" value="SecD_SecF_C_bact"/>
</dbReference>
<dbReference type="Pfam" id="PF21760">
    <property type="entry name" value="SecD_1st"/>
    <property type="match status" value="1"/>
</dbReference>
<keyword evidence="4 9" id="KW-0812">Transmembrane</keyword>
<feature type="transmembrane region" description="Helical" evidence="9">
    <location>
        <begin position="507"/>
        <end position="529"/>
    </location>
</feature>
<feature type="transmembrane region" description="Helical" evidence="9">
    <location>
        <begin position="482"/>
        <end position="500"/>
    </location>
</feature>
<evidence type="ECO:0000256" key="1">
    <source>
        <dbReference type="ARBA" id="ARBA00004651"/>
    </source>
</evidence>
<evidence type="ECO:0000256" key="5">
    <source>
        <dbReference type="ARBA" id="ARBA00022927"/>
    </source>
</evidence>
<evidence type="ECO:0000256" key="6">
    <source>
        <dbReference type="ARBA" id="ARBA00022989"/>
    </source>
</evidence>
<evidence type="ECO:0000256" key="7">
    <source>
        <dbReference type="ARBA" id="ARBA00023010"/>
    </source>
</evidence>
<keyword evidence="7 9" id="KW-0811">Translocation</keyword>
<dbReference type="SUPFAM" id="SSF82866">
    <property type="entry name" value="Multidrug efflux transporter AcrB transmembrane domain"/>
    <property type="match status" value="1"/>
</dbReference>
<dbReference type="Proteomes" id="UP000058857">
    <property type="component" value="Chromosome 1"/>
</dbReference>
<dbReference type="NCBIfam" id="TIGR01129">
    <property type="entry name" value="secD"/>
    <property type="match status" value="1"/>
</dbReference>
<dbReference type="GO" id="GO:0006605">
    <property type="term" value="P:protein targeting"/>
    <property type="evidence" value="ECO:0007669"/>
    <property type="project" value="UniProtKB-UniRule"/>
</dbReference>
<feature type="domain" description="Protein export membrane protein SecD/SecF C-terminal" evidence="10">
    <location>
        <begin position="465"/>
        <end position="631"/>
    </location>
</feature>
<keyword evidence="3 9" id="KW-1003">Cell membrane</keyword>
<evidence type="ECO:0000256" key="9">
    <source>
        <dbReference type="HAMAP-Rule" id="MF_01463"/>
    </source>
</evidence>
<keyword evidence="2 9" id="KW-0813">Transport</keyword>
<evidence type="ECO:0000313" key="13">
    <source>
        <dbReference type="EMBL" id="ALO26792.1"/>
    </source>
</evidence>
<keyword evidence="8 9" id="KW-0472">Membrane</keyword>
<reference evidence="13 14" key="1">
    <citation type="journal article" date="2015" name="PLoS Negl. Trop. Dis.">
        <title>Distribution of Plasmids in Distinct Leptospira Pathogenic Species.</title>
        <authorList>
            <person name="Wang Y."/>
            <person name="Zhuang X."/>
            <person name="Zhong Y."/>
            <person name="Zhang C."/>
            <person name="Zhang Y."/>
            <person name="Zeng L."/>
            <person name="Zhu Y."/>
            <person name="He P."/>
            <person name="Dong K."/>
            <person name="Pal U."/>
            <person name="Guo X."/>
            <person name="Qin J."/>
        </authorList>
    </citation>
    <scope>NUCLEOTIDE SEQUENCE [LARGE SCALE GENOMIC DNA]</scope>
    <source>
        <strain evidence="13 14">56604</strain>
    </source>
</reference>
<keyword evidence="6 9" id="KW-1133">Transmembrane helix</keyword>
<evidence type="ECO:0000259" key="10">
    <source>
        <dbReference type="Pfam" id="PF02355"/>
    </source>
</evidence>
<dbReference type="PANTHER" id="PTHR30081">
    <property type="entry name" value="PROTEIN-EXPORT MEMBRANE PROTEIN SEC"/>
    <property type="match status" value="1"/>
</dbReference>
<dbReference type="InterPro" id="IPR048634">
    <property type="entry name" value="SecD_SecF_C"/>
</dbReference>
<evidence type="ECO:0000256" key="8">
    <source>
        <dbReference type="ARBA" id="ARBA00023136"/>
    </source>
</evidence>
<dbReference type="Pfam" id="PF02355">
    <property type="entry name" value="SecD_SecF_C"/>
    <property type="match status" value="1"/>
</dbReference>
<dbReference type="AlphaFoldDB" id="A0A0E3BM14"/>
<dbReference type="Gene3D" id="3.30.1360.200">
    <property type="match status" value="1"/>
</dbReference>
<dbReference type="FunFam" id="1.20.1640.10:FF:000004">
    <property type="entry name" value="Protein translocase subunit SecD"/>
    <property type="match status" value="1"/>
</dbReference>
<dbReference type="HAMAP" id="MF_01463_B">
    <property type="entry name" value="SecD_B"/>
    <property type="match status" value="1"/>
</dbReference>
<organism evidence="13">
    <name type="scientific">Leptospira borgpetersenii serovar Ballum</name>
    <dbReference type="NCBI Taxonomy" id="280505"/>
    <lineage>
        <taxon>Bacteria</taxon>
        <taxon>Pseudomonadati</taxon>
        <taxon>Spirochaetota</taxon>
        <taxon>Spirochaetia</taxon>
        <taxon>Leptospirales</taxon>
        <taxon>Leptospiraceae</taxon>
        <taxon>Leptospira</taxon>
    </lineage>
</organism>
<dbReference type="GO" id="GO:0065002">
    <property type="term" value="P:intracellular protein transmembrane transport"/>
    <property type="evidence" value="ECO:0007669"/>
    <property type="project" value="UniProtKB-UniRule"/>
</dbReference>
<dbReference type="Pfam" id="PF22599">
    <property type="entry name" value="SecDF_P1_head"/>
    <property type="match status" value="1"/>
</dbReference>
<sequence>MKSATWIFLPLTIILVATVILYPNFATRELELAVKKEFSTLPEEKKKEILSKFEEHWNKEYKQSGWELSPAPGDAIHEFSRYKDKEDSKFLVKGRFITSAKINQISQENPELILEAKNKLRPTFVEEWITKGRPLTIKLGLDLQGGMRVALKGDFEDYAFKLRESYIKEIETLQKTVADPSADEKEKKKAEDRLSEIESYFELSPSRKLLELEKAKLIIDNRLTSQNLTEPQVRIQKDQDSIEVSLPGVTNSSQILEVIQNTETVEYRLEEPENSAGNGLTYAAMIQQEENRLLELKRREETDIVQYQNIVKQKLGRAEQDKFLQALEDKYKIPKDKYRVFAYWARGNNQNSPLLPRRFIVLEKAIALDGRDMRDARPSFENNSFGYIVSFTLTSSGAEKFFEITSQNKGRNLAIVWGDKVVSAPTIRGAIAGGVAQIDGSFAKEEAVDLANVISEGALPIPLRVLEMRFIGPTLGIESIEVGMKAVLIGFVLVMFYMILIYRLSGLVANIALFANILILSALLSLMGFTLTLPGFAGIILTVGMAVDANVIIYERIKEELWAGKSAAVAVAQGFDNAFWTIIDSNVTTLISGILMIRLGNGPIKGFAITLCWGIVTSLFTSLFFSRLVMDLLVNKLGVQRLRLGFKKLEY</sequence>
<dbReference type="InterPro" id="IPR005791">
    <property type="entry name" value="SecD"/>
</dbReference>
<evidence type="ECO:0000259" key="12">
    <source>
        <dbReference type="Pfam" id="PF22599"/>
    </source>
</evidence>
<comment type="function">
    <text evidence="9">Part of the Sec protein translocase complex. Interacts with the SecYEG preprotein conducting channel. SecDF uses the proton motive force (PMF) to complete protein translocation after the ATP-dependent function of SecA.</text>
</comment>
<dbReference type="InterPro" id="IPR022813">
    <property type="entry name" value="SecD/SecF_arch_bac"/>
</dbReference>
<evidence type="ECO:0000256" key="3">
    <source>
        <dbReference type="ARBA" id="ARBA00022475"/>
    </source>
</evidence>
<feature type="transmembrane region" description="Helical" evidence="9">
    <location>
        <begin position="535"/>
        <end position="554"/>
    </location>
</feature>
<evidence type="ECO:0000256" key="2">
    <source>
        <dbReference type="ARBA" id="ARBA00022448"/>
    </source>
</evidence>
<dbReference type="PRINTS" id="PR00702">
    <property type="entry name" value="ACRIFLAVINRP"/>
</dbReference>
<keyword evidence="5 9" id="KW-0653">Protein transport</keyword>
<dbReference type="PATRIC" id="fig|280505.15.peg.2504"/>
<dbReference type="InterPro" id="IPR001036">
    <property type="entry name" value="Acrflvin-R"/>
</dbReference>
<dbReference type="RefSeq" id="WP_002723699.1">
    <property type="nucleotide sequence ID" value="NZ_CP012029.1"/>
</dbReference>
<comment type="subcellular location">
    <subcellularLocation>
        <location evidence="1 9">Cell membrane</location>
        <topology evidence="1 9">Multi-pass membrane protein</topology>
    </subcellularLocation>
</comment>
<comment type="similarity">
    <text evidence="9">Belongs to the SecD/SecF family. SecD subfamily.</text>
</comment>
<dbReference type="EMBL" id="CP012029">
    <property type="protein sequence ID" value="ALO26792.1"/>
    <property type="molecule type" value="Genomic_DNA"/>
</dbReference>
<protein>
    <recommendedName>
        <fullName evidence="9">Protein translocase subunit SecD</fullName>
    </recommendedName>
</protein>
<dbReference type="Gene3D" id="3.30.70.3220">
    <property type="match status" value="1"/>
</dbReference>
<dbReference type="GO" id="GO:0005886">
    <property type="term" value="C:plasma membrane"/>
    <property type="evidence" value="ECO:0007669"/>
    <property type="project" value="UniProtKB-SubCell"/>
</dbReference>
<evidence type="ECO:0000313" key="14">
    <source>
        <dbReference type="Proteomes" id="UP000058857"/>
    </source>
</evidence>
<dbReference type="NCBIfam" id="TIGR00916">
    <property type="entry name" value="2A0604s01"/>
    <property type="match status" value="1"/>
</dbReference>
<evidence type="ECO:0000259" key="11">
    <source>
        <dbReference type="Pfam" id="PF21760"/>
    </source>
</evidence>
<name>A0A0E3BM14_LEPBO</name>
<feature type="transmembrane region" description="Helical" evidence="9">
    <location>
        <begin position="606"/>
        <end position="625"/>
    </location>
</feature>
<comment type="caution">
    <text evidence="9">Lacks conserved residue(s) required for the propagation of feature annotation.</text>
</comment>
<accession>A0A0E3BM14</accession>
<feature type="domain" description="Protein translocase subunit SecDF P1" evidence="11">
    <location>
        <begin position="213"/>
        <end position="270"/>
    </location>
</feature>
<feature type="domain" description="SecDF P1 head subdomain" evidence="12">
    <location>
        <begin position="357"/>
        <end position="461"/>
    </location>
</feature>